<protein>
    <submittedName>
        <fullName evidence="2">Uncharacterized protein</fullName>
    </submittedName>
</protein>
<sequence>MMEGEVCHRNSHSLDERNIRICYFMSVLSKVLLIQADPREVYLDFYRTIYQVYLTVWFISFGPFTGLESIVLFTGASKKKCIQRQSKANLNYGKE</sequence>
<feature type="transmembrane region" description="Helical" evidence="1">
    <location>
        <begin position="21"/>
        <end position="36"/>
    </location>
</feature>
<organism evidence="2 3">
    <name type="scientific">Eumeta variegata</name>
    <name type="common">Bagworm moth</name>
    <name type="synonym">Eumeta japonica</name>
    <dbReference type="NCBI Taxonomy" id="151549"/>
    <lineage>
        <taxon>Eukaryota</taxon>
        <taxon>Metazoa</taxon>
        <taxon>Ecdysozoa</taxon>
        <taxon>Arthropoda</taxon>
        <taxon>Hexapoda</taxon>
        <taxon>Insecta</taxon>
        <taxon>Pterygota</taxon>
        <taxon>Neoptera</taxon>
        <taxon>Endopterygota</taxon>
        <taxon>Lepidoptera</taxon>
        <taxon>Glossata</taxon>
        <taxon>Ditrysia</taxon>
        <taxon>Tineoidea</taxon>
        <taxon>Psychidae</taxon>
        <taxon>Oiketicinae</taxon>
        <taxon>Eumeta</taxon>
    </lineage>
</organism>
<evidence type="ECO:0000256" key="1">
    <source>
        <dbReference type="SAM" id="Phobius"/>
    </source>
</evidence>
<reference evidence="2 3" key="1">
    <citation type="journal article" date="2019" name="Commun. Biol.">
        <title>The bagworm genome reveals a unique fibroin gene that provides high tensile strength.</title>
        <authorList>
            <person name="Kono N."/>
            <person name="Nakamura H."/>
            <person name="Ohtoshi R."/>
            <person name="Tomita M."/>
            <person name="Numata K."/>
            <person name="Arakawa K."/>
        </authorList>
    </citation>
    <scope>NUCLEOTIDE SEQUENCE [LARGE SCALE GENOMIC DNA]</scope>
</reference>
<gene>
    <name evidence="2" type="ORF">EVAR_40999_1</name>
</gene>
<name>A0A4C1XDK5_EUMVA</name>
<keyword evidence="1" id="KW-0812">Transmembrane</keyword>
<keyword evidence="3" id="KW-1185">Reference proteome</keyword>
<comment type="caution">
    <text evidence="2">The sequence shown here is derived from an EMBL/GenBank/DDBJ whole genome shotgun (WGS) entry which is preliminary data.</text>
</comment>
<dbReference type="EMBL" id="BGZK01000828">
    <property type="protein sequence ID" value="GBP61991.1"/>
    <property type="molecule type" value="Genomic_DNA"/>
</dbReference>
<evidence type="ECO:0000313" key="2">
    <source>
        <dbReference type="EMBL" id="GBP61991.1"/>
    </source>
</evidence>
<feature type="transmembrane region" description="Helical" evidence="1">
    <location>
        <begin position="56"/>
        <end position="76"/>
    </location>
</feature>
<keyword evidence="1" id="KW-1133">Transmembrane helix</keyword>
<dbReference type="Proteomes" id="UP000299102">
    <property type="component" value="Unassembled WGS sequence"/>
</dbReference>
<proteinExistence type="predicted"/>
<dbReference type="AlphaFoldDB" id="A0A4C1XDK5"/>
<accession>A0A4C1XDK5</accession>
<keyword evidence="1" id="KW-0472">Membrane</keyword>
<evidence type="ECO:0000313" key="3">
    <source>
        <dbReference type="Proteomes" id="UP000299102"/>
    </source>
</evidence>